<dbReference type="GO" id="GO:0046872">
    <property type="term" value="F:metal ion binding"/>
    <property type="evidence" value="ECO:0007669"/>
    <property type="project" value="UniProtKB-KW"/>
</dbReference>
<dbReference type="InterPro" id="IPR025404">
    <property type="entry name" value="DUF4130"/>
</dbReference>
<evidence type="ECO:0000256" key="9">
    <source>
        <dbReference type="ARBA" id="ARBA00023204"/>
    </source>
</evidence>
<keyword evidence="6" id="KW-0378">Hydrolase</keyword>
<keyword evidence="7" id="KW-0408">Iron</keyword>
<name>A0A7W5H424_9BACT</name>
<dbReference type="Pfam" id="PF03167">
    <property type="entry name" value="UDG"/>
    <property type="match status" value="1"/>
</dbReference>
<proteinExistence type="inferred from homology"/>
<dbReference type="InterPro" id="IPR005122">
    <property type="entry name" value="Uracil-DNA_glycosylase-like"/>
</dbReference>
<keyword evidence="8" id="KW-0411">Iron-sulfur</keyword>
<dbReference type="Pfam" id="PF13566">
    <property type="entry name" value="DUF4130"/>
    <property type="match status" value="1"/>
</dbReference>
<keyword evidence="12" id="KW-0808">Transferase</keyword>
<feature type="region of interest" description="Disordered" evidence="10">
    <location>
        <begin position="29"/>
        <end position="60"/>
    </location>
</feature>
<comment type="similarity">
    <text evidence="1">Belongs to the uracil-DNA glycosylase (UDG) superfamily. Type 4 (UDGa) family.</text>
</comment>
<keyword evidence="12" id="KW-0548">Nucleotidyltransferase</keyword>
<dbReference type="InterPro" id="IPR036895">
    <property type="entry name" value="Uracil-DNA_glycosylase-like_sf"/>
</dbReference>
<protein>
    <recommendedName>
        <fullName evidence="2">Type-4 uracil-DNA glycosylase</fullName>
    </recommendedName>
</protein>
<dbReference type="RefSeq" id="WP_184303867.1">
    <property type="nucleotide sequence ID" value="NZ_JACHXU010000004.1"/>
</dbReference>
<dbReference type="GO" id="GO:0051539">
    <property type="term" value="F:4 iron, 4 sulfur cluster binding"/>
    <property type="evidence" value="ECO:0007669"/>
    <property type="project" value="UniProtKB-KW"/>
</dbReference>
<dbReference type="SUPFAM" id="SSF52141">
    <property type="entry name" value="Uracil-DNA glycosylase-like"/>
    <property type="match status" value="1"/>
</dbReference>
<evidence type="ECO:0000313" key="12">
    <source>
        <dbReference type="EMBL" id="MBB3205897.1"/>
    </source>
</evidence>
<dbReference type="GO" id="GO:0097506">
    <property type="term" value="F:deaminated base DNA N-glycosylase activity"/>
    <property type="evidence" value="ECO:0007669"/>
    <property type="project" value="UniProtKB-ARBA"/>
</dbReference>
<organism evidence="12 13">
    <name type="scientific">Aporhodopirellula rubra</name>
    <dbReference type="NCBI Taxonomy" id="980271"/>
    <lineage>
        <taxon>Bacteria</taxon>
        <taxon>Pseudomonadati</taxon>
        <taxon>Planctomycetota</taxon>
        <taxon>Planctomycetia</taxon>
        <taxon>Pirellulales</taxon>
        <taxon>Pirellulaceae</taxon>
        <taxon>Aporhodopirellula</taxon>
    </lineage>
</organism>
<evidence type="ECO:0000256" key="2">
    <source>
        <dbReference type="ARBA" id="ARBA00019403"/>
    </source>
</evidence>
<gene>
    <name evidence="12" type="ORF">FHS27_001701</name>
</gene>
<keyword evidence="5" id="KW-0227">DNA damage</keyword>
<evidence type="ECO:0000259" key="11">
    <source>
        <dbReference type="SMART" id="SM00986"/>
    </source>
</evidence>
<keyword evidence="13" id="KW-1185">Reference proteome</keyword>
<feature type="compositionally biased region" description="Basic and acidic residues" evidence="10">
    <location>
        <begin position="50"/>
        <end position="59"/>
    </location>
</feature>
<evidence type="ECO:0000256" key="4">
    <source>
        <dbReference type="ARBA" id="ARBA00022723"/>
    </source>
</evidence>
<keyword evidence="9" id="KW-0234">DNA repair</keyword>
<evidence type="ECO:0000256" key="1">
    <source>
        <dbReference type="ARBA" id="ARBA00006521"/>
    </source>
</evidence>
<evidence type="ECO:0000256" key="7">
    <source>
        <dbReference type="ARBA" id="ARBA00023004"/>
    </source>
</evidence>
<keyword evidence="4" id="KW-0479">Metal-binding</keyword>
<reference evidence="12 13" key="1">
    <citation type="submission" date="2020-08" db="EMBL/GenBank/DDBJ databases">
        <title>Genomic Encyclopedia of Type Strains, Phase III (KMG-III): the genomes of soil and plant-associated and newly described type strains.</title>
        <authorList>
            <person name="Whitman W."/>
        </authorList>
    </citation>
    <scope>NUCLEOTIDE SEQUENCE [LARGE SCALE GENOMIC DNA]</scope>
    <source>
        <strain evidence="12 13">CECT 8075</strain>
    </source>
</reference>
<dbReference type="Gene3D" id="3.40.470.10">
    <property type="entry name" value="Uracil-DNA glycosylase-like domain"/>
    <property type="match status" value="1"/>
</dbReference>
<feature type="domain" description="Uracil-DNA glycosylase-like" evidence="11">
    <location>
        <begin position="305"/>
        <end position="465"/>
    </location>
</feature>
<evidence type="ECO:0000256" key="6">
    <source>
        <dbReference type="ARBA" id="ARBA00022801"/>
    </source>
</evidence>
<dbReference type="NCBIfam" id="TIGR03915">
    <property type="entry name" value="SAM_7_link_chp"/>
    <property type="match status" value="1"/>
</dbReference>
<dbReference type="InterPro" id="IPR005273">
    <property type="entry name" value="Ura-DNA_glyco_family4"/>
</dbReference>
<dbReference type="InterPro" id="IPR051536">
    <property type="entry name" value="UDG_Type-4/5"/>
</dbReference>
<dbReference type="SMART" id="SM00986">
    <property type="entry name" value="UDG"/>
    <property type="match status" value="1"/>
</dbReference>
<comment type="caution">
    <text evidence="12">The sequence shown here is derived from an EMBL/GenBank/DDBJ whole genome shotgun (WGS) entry which is preliminary data.</text>
</comment>
<dbReference type="GO" id="GO:0016779">
    <property type="term" value="F:nucleotidyltransferase activity"/>
    <property type="evidence" value="ECO:0007669"/>
    <property type="project" value="UniProtKB-KW"/>
</dbReference>
<evidence type="ECO:0000256" key="3">
    <source>
        <dbReference type="ARBA" id="ARBA00022485"/>
    </source>
</evidence>
<dbReference type="GO" id="GO:0006281">
    <property type="term" value="P:DNA repair"/>
    <property type="evidence" value="ECO:0007669"/>
    <property type="project" value="UniProtKB-KW"/>
</dbReference>
<sequence>MDQFVSVETFEQWRDEARKLLAAEVPPSGVHFATHDDQPTLFGSDEPEPADDKSVEATDRSSTVRVPKSFLETARIVTCHRSPVRWELLYRTLWRLTHGEPSLLAIATDDDVHELHRMNKAVTRDVHKMKAFVRFRRVASADEETYVAWHRPDHRIVRLAAPFFARRFKVMNWSIFTPWESVVWDQESLRYGDGVPASAVTDDDSLESLWKTYYASIFNPARVKVAMMKREMPVRHWKTLPEASIIEDLLHEAPQRVSEMIERNEGFADTATKFMPSQIDLPSLKTAADCCKACDLHQFASQMVFGEGPPDAKIVLVGEQPGDHEDIEGKPFVGPAGVLLNQALVRAGIRRDEVYVTNVVKHFKFTERGKRRLHKKPDSREIFACRPWLEAELAAIKPQTVVCLGATPAQALFGRDFRITKSRGVMRATDWCERTIATWHPAAILRMPDETRRGQMLLNLVEDLAAANA</sequence>
<dbReference type="PANTHER" id="PTHR33693:SF9">
    <property type="entry name" value="TYPE-4 URACIL-DNA GLYCOSYLASE"/>
    <property type="match status" value="1"/>
</dbReference>
<accession>A0A7W5H424</accession>
<dbReference type="AlphaFoldDB" id="A0A7W5H424"/>
<dbReference type="EMBL" id="JACHXU010000004">
    <property type="protein sequence ID" value="MBB3205897.1"/>
    <property type="molecule type" value="Genomic_DNA"/>
</dbReference>
<evidence type="ECO:0000313" key="13">
    <source>
        <dbReference type="Proteomes" id="UP000536179"/>
    </source>
</evidence>
<evidence type="ECO:0000256" key="5">
    <source>
        <dbReference type="ARBA" id="ARBA00022763"/>
    </source>
</evidence>
<keyword evidence="3" id="KW-0004">4Fe-4S</keyword>
<dbReference type="PANTHER" id="PTHR33693">
    <property type="entry name" value="TYPE-5 URACIL-DNA GLYCOSYLASE"/>
    <property type="match status" value="1"/>
</dbReference>
<dbReference type="NCBIfam" id="TIGR00758">
    <property type="entry name" value="UDG_fam4"/>
    <property type="match status" value="1"/>
</dbReference>
<evidence type="ECO:0000256" key="10">
    <source>
        <dbReference type="SAM" id="MobiDB-lite"/>
    </source>
</evidence>
<dbReference type="CDD" id="cd10030">
    <property type="entry name" value="UDG-F4_TTUDGA_SPO1dp_like"/>
    <property type="match status" value="1"/>
</dbReference>
<dbReference type="InterPro" id="IPR023875">
    <property type="entry name" value="DNA_repair_put"/>
</dbReference>
<dbReference type="Proteomes" id="UP000536179">
    <property type="component" value="Unassembled WGS sequence"/>
</dbReference>
<evidence type="ECO:0000256" key="8">
    <source>
        <dbReference type="ARBA" id="ARBA00023014"/>
    </source>
</evidence>
<dbReference type="NCBIfam" id="TIGR03914">
    <property type="entry name" value="UDG_fam_dom"/>
    <property type="match status" value="1"/>
</dbReference>
<dbReference type="SMART" id="SM00987">
    <property type="entry name" value="UreE_C"/>
    <property type="match status" value="1"/>
</dbReference>